<gene>
    <name evidence="4" type="ORF">A2872_02165</name>
</gene>
<evidence type="ECO:0000256" key="2">
    <source>
        <dbReference type="ARBA" id="ARBA00022679"/>
    </source>
</evidence>
<dbReference type="InterPro" id="IPR004629">
    <property type="entry name" value="WecG_TagA_CpsF"/>
</dbReference>
<dbReference type="EMBL" id="MFJG01000002">
    <property type="protein sequence ID" value="OGG07745.1"/>
    <property type="molecule type" value="Genomic_DNA"/>
</dbReference>
<comment type="caution">
    <text evidence="4">The sequence shown here is derived from an EMBL/GenBank/DDBJ whole genome shotgun (WGS) entry which is preliminary data.</text>
</comment>
<proteinExistence type="predicted"/>
<accession>A0A1F5Z5U5</accession>
<evidence type="ECO:0000256" key="3">
    <source>
        <dbReference type="SAM" id="Phobius"/>
    </source>
</evidence>
<keyword evidence="1" id="KW-0328">Glycosyltransferase</keyword>
<keyword evidence="3" id="KW-0812">Transmembrane</keyword>
<dbReference type="AlphaFoldDB" id="A0A1F5Z5U5"/>
<reference evidence="4 5" key="1">
    <citation type="journal article" date="2016" name="Nat. Commun.">
        <title>Thousands of microbial genomes shed light on interconnected biogeochemical processes in an aquifer system.</title>
        <authorList>
            <person name="Anantharaman K."/>
            <person name="Brown C.T."/>
            <person name="Hug L.A."/>
            <person name="Sharon I."/>
            <person name="Castelle C.J."/>
            <person name="Probst A.J."/>
            <person name="Thomas B.C."/>
            <person name="Singh A."/>
            <person name="Wilkins M.J."/>
            <person name="Karaoz U."/>
            <person name="Brodie E.L."/>
            <person name="Williams K.H."/>
            <person name="Hubbard S.S."/>
            <person name="Banfield J.F."/>
        </authorList>
    </citation>
    <scope>NUCLEOTIDE SEQUENCE [LARGE SCALE GENOMIC DNA]</scope>
</reference>
<protein>
    <recommendedName>
        <fullName evidence="6">Glycosyl transferase</fullName>
    </recommendedName>
</protein>
<dbReference type="PANTHER" id="PTHR34136:SF1">
    <property type="entry name" value="UDP-N-ACETYL-D-MANNOSAMINURONIC ACID TRANSFERASE"/>
    <property type="match status" value="1"/>
</dbReference>
<evidence type="ECO:0000313" key="5">
    <source>
        <dbReference type="Proteomes" id="UP000178681"/>
    </source>
</evidence>
<keyword evidence="2" id="KW-0808">Transferase</keyword>
<keyword evidence="3" id="KW-0472">Membrane</keyword>
<organism evidence="4 5">
    <name type="scientific">Candidatus Gottesmanbacteria bacterium RIFCSPHIGHO2_01_FULL_42_12</name>
    <dbReference type="NCBI Taxonomy" id="1798377"/>
    <lineage>
        <taxon>Bacteria</taxon>
        <taxon>Candidatus Gottesmaniibacteriota</taxon>
    </lineage>
</organism>
<sequence>MKTEVLGVRIDDLSLTEVLNFLQRTSAPQLIFTPNPEFIVEAQNNPEFKKILNGSNLNVPDGVGLQIFGRIKNRVPGIDLMLKLCKFASENGLTVGLFGGTDGVAKETKTSLEQKFPEIKITWAIDGREADIYLAEAKPFTEKSVDFLFAALGMVKQENFLQKLSLQGKILRVGVGVGGSFDEITNRQKAPPEFIKKIGLKWLWRLACEPKRVRRIINAVIVFPWLVFYRAAFQGDFHSN</sequence>
<dbReference type="GO" id="GO:0016758">
    <property type="term" value="F:hexosyltransferase activity"/>
    <property type="evidence" value="ECO:0007669"/>
    <property type="project" value="TreeGrafter"/>
</dbReference>
<dbReference type="CDD" id="cd06533">
    <property type="entry name" value="Glyco_transf_WecG_TagA"/>
    <property type="match status" value="1"/>
</dbReference>
<evidence type="ECO:0000256" key="1">
    <source>
        <dbReference type="ARBA" id="ARBA00022676"/>
    </source>
</evidence>
<dbReference type="NCBIfam" id="TIGR00696">
    <property type="entry name" value="wecG_tagA_cpsF"/>
    <property type="match status" value="1"/>
</dbReference>
<keyword evidence="3" id="KW-1133">Transmembrane helix</keyword>
<evidence type="ECO:0008006" key="6">
    <source>
        <dbReference type="Google" id="ProtNLM"/>
    </source>
</evidence>
<dbReference type="Pfam" id="PF03808">
    <property type="entry name" value="Glyco_tran_WecG"/>
    <property type="match status" value="1"/>
</dbReference>
<dbReference type="STRING" id="1798377.A2872_02165"/>
<name>A0A1F5Z5U5_9BACT</name>
<dbReference type="PANTHER" id="PTHR34136">
    <property type="match status" value="1"/>
</dbReference>
<evidence type="ECO:0000313" key="4">
    <source>
        <dbReference type="EMBL" id="OGG07745.1"/>
    </source>
</evidence>
<feature type="transmembrane region" description="Helical" evidence="3">
    <location>
        <begin position="216"/>
        <end position="233"/>
    </location>
</feature>
<dbReference type="Proteomes" id="UP000178681">
    <property type="component" value="Unassembled WGS sequence"/>
</dbReference>